<dbReference type="OrthoDB" id="9812065at2"/>
<organism evidence="5 6">
    <name type="scientific">Falseniella ignava</name>
    <dbReference type="NCBI Taxonomy" id="137730"/>
    <lineage>
        <taxon>Bacteria</taxon>
        <taxon>Bacillati</taxon>
        <taxon>Bacillota</taxon>
        <taxon>Bacilli</taxon>
        <taxon>Lactobacillales</taxon>
        <taxon>Aerococcaceae</taxon>
        <taxon>Falseniella</taxon>
    </lineage>
</organism>
<keyword evidence="3" id="KW-1133">Transmembrane helix</keyword>
<dbReference type="Gene3D" id="3.20.20.370">
    <property type="entry name" value="Glycoside hydrolase/deacetylase"/>
    <property type="match status" value="1"/>
</dbReference>
<evidence type="ECO:0000256" key="2">
    <source>
        <dbReference type="ARBA" id="ARBA00022801"/>
    </source>
</evidence>
<evidence type="ECO:0000256" key="1">
    <source>
        <dbReference type="ARBA" id="ARBA00022723"/>
    </source>
</evidence>
<dbReference type="PROSITE" id="PS51677">
    <property type="entry name" value="NODB"/>
    <property type="match status" value="1"/>
</dbReference>
<protein>
    <recommendedName>
        <fullName evidence="4">NodB homology domain-containing protein</fullName>
    </recommendedName>
</protein>
<evidence type="ECO:0000256" key="3">
    <source>
        <dbReference type="SAM" id="Phobius"/>
    </source>
</evidence>
<dbReference type="InterPro" id="IPR011330">
    <property type="entry name" value="Glyco_hydro/deAcase_b/a-brl"/>
</dbReference>
<accession>A0A2I1K1W8</accession>
<evidence type="ECO:0000259" key="4">
    <source>
        <dbReference type="PROSITE" id="PS51677"/>
    </source>
</evidence>
<dbReference type="PANTHER" id="PTHR10587">
    <property type="entry name" value="GLYCOSYL TRANSFERASE-RELATED"/>
    <property type="match status" value="1"/>
</dbReference>
<sequence>MEGLKSQQHWHRGLILSLFGALMVIVYLYGMVWVPSYQERVAKAELALEELWQNPNGELPVLREDVDEQTLHQIYSELVKLAPEEYTRLAPSYEEAFEQLAFRQWSDSVLRLTVQDGTLKIDVQADVNDQQILQLRKKAQNILTQHLDQWEAVFESARHQLREMESGLAYLGEYESSVTYSRDNLNDALELLNKASDHLEPWLDQTYLASYLDQYQHQLSLFADYLVKEYQVDSYTEATMLQIQENPALFTLLDGTPLHQRPKIALTFDDGPNEEFTPQILNILNQYGAKGVFFVYGAYVEQFPDMARRIINEGHLIGNHSYSHPNFDDISDGEVLQQINWTQEIVEEATGYLPTMYRMPFGAGGLRVVQLLPELTSITWNLDSLDWQLQDAQAIFDRVIPMLSNDTLLLMHDTSQTSVDALALLMPVLVERGYEFVFPDQLIYQNRYYE</sequence>
<feature type="domain" description="NodB homology" evidence="4">
    <location>
        <begin position="262"/>
        <end position="437"/>
    </location>
</feature>
<keyword evidence="3" id="KW-0812">Transmembrane</keyword>
<comment type="caution">
    <text evidence="5">The sequence shown here is derived from an EMBL/GenBank/DDBJ whole genome shotgun (WGS) entry which is preliminary data.</text>
</comment>
<evidence type="ECO:0000313" key="6">
    <source>
        <dbReference type="Proteomes" id="UP000234384"/>
    </source>
</evidence>
<name>A0A2I1K1W8_9LACT</name>
<dbReference type="EMBL" id="PKHE01000005">
    <property type="protein sequence ID" value="PKY89654.1"/>
    <property type="molecule type" value="Genomic_DNA"/>
</dbReference>
<dbReference type="GO" id="GO:0046872">
    <property type="term" value="F:metal ion binding"/>
    <property type="evidence" value="ECO:0007669"/>
    <property type="project" value="UniProtKB-KW"/>
</dbReference>
<proteinExistence type="predicted"/>
<reference evidence="5 6" key="1">
    <citation type="submission" date="2017-12" db="EMBL/GenBank/DDBJ databases">
        <title>Phylogenetic diversity of female urinary microbiome.</title>
        <authorList>
            <person name="Thomas-White K."/>
            <person name="Wolfe A.J."/>
        </authorList>
    </citation>
    <scope>NUCLEOTIDE SEQUENCE [LARGE SCALE GENOMIC DNA]</scope>
    <source>
        <strain evidence="5 6">UMB0898</strain>
    </source>
</reference>
<dbReference type="SUPFAM" id="SSF88713">
    <property type="entry name" value="Glycoside hydrolase/deacetylase"/>
    <property type="match status" value="1"/>
</dbReference>
<gene>
    <name evidence="5" type="ORF">CYJ57_02810</name>
</gene>
<dbReference type="GO" id="GO:0016810">
    <property type="term" value="F:hydrolase activity, acting on carbon-nitrogen (but not peptide) bonds"/>
    <property type="evidence" value="ECO:0007669"/>
    <property type="project" value="InterPro"/>
</dbReference>
<dbReference type="CDD" id="cd10917">
    <property type="entry name" value="CE4_NodB_like_6s_7s"/>
    <property type="match status" value="1"/>
</dbReference>
<evidence type="ECO:0000313" key="5">
    <source>
        <dbReference type="EMBL" id="PKY89654.1"/>
    </source>
</evidence>
<dbReference type="GO" id="GO:0016020">
    <property type="term" value="C:membrane"/>
    <property type="evidence" value="ECO:0007669"/>
    <property type="project" value="TreeGrafter"/>
</dbReference>
<dbReference type="AlphaFoldDB" id="A0A2I1K1W8"/>
<dbReference type="Proteomes" id="UP000234384">
    <property type="component" value="Unassembled WGS sequence"/>
</dbReference>
<dbReference type="Pfam" id="PF01522">
    <property type="entry name" value="Polysacc_deac_1"/>
    <property type="match status" value="1"/>
</dbReference>
<dbReference type="GO" id="GO:0005975">
    <property type="term" value="P:carbohydrate metabolic process"/>
    <property type="evidence" value="ECO:0007669"/>
    <property type="project" value="InterPro"/>
</dbReference>
<keyword evidence="1" id="KW-0479">Metal-binding</keyword>
<dbReference type="PANTHER" id="PTHR10587:SF133">
    <property type="entry name" value="CHITIN DEACETYLASE 1-RELATED"/>
    <property type="match status" value="1"/>
</dbReference>
<feature type="transmembrane region" description="Helical" evidence="3">
    <location>
        <begin position="12"/>
        <end position="34"/>
    </location>
</feature>
<dbReference type="InterPro" id="IPR050248">
    <property type="entry name" value="Polysacc_deacetylase_ArnD"/>
</dbReference>
<keyword evidence="2" id="KW-0378">Hydrolase</keyword>
<keyword evidence="3" id="KW-0472">Membrane</keyword>
<dbReference type="InterPro" id="IPR002509">
    <property type="entry name" value="NODB_dom"/>
</dbReference>